<organism evidence="2 3">
    <name type="scientific">Metarhizium album (strain ARSEF 1941)</name>
    <dbReference type="NCBI Taxonomy" id="1081103"/>
    <lineage>
        <taxon>Eukaryota</taxon>
        <taxon>Fungi</taxon>
        <taxon>Dikarya</taxon>
        <taxon>Ascomycota</taxon>
        <taxon>Pezizomycotina</taxon>
        <taxon>Sordariomycetes</taxon>
        <taxon>Hypocreomycetidae</taxon>
        <taxon>Hypocreales</taxon>
        <taxon>Clavicipitaceae</taxon>
        <taxon>Metarhizium</taxon>
    </lineage>
</organism>
<name>A0A0B2WQA1_METAS</name>
<feature type="region of interest" description="Disordered" evidence="1">
    <location>
        <begin position="210"/>
        <end position="265"/>
    </location>
</feature>
<gene>
    <name evidence="2" type="ORF">MAM_06513</name>
</gene>
<dbReference type="HOGENOM" id="CLU_1050020_0_0_1"/>
<evidence type="ECO:0000313" key="2">
    <source>
        <dbReference type="EMBL" id="KHN95672.1"/>
    </source>
</evidence>
<dbReference type="OrthoDB" id="4900603at2759"/>
<evidence type="ECO:0000313" key="3">
    <source>
        <dbReference type="Proteomes" id="UP000030816"/>
    </source>
</evidence>
<keyword evidence="3" id="KW-1185">Reference proteome</keyword>
<accession>A0A0B2WQA1</accession>
<sequence length="265" mass="29021">MDSTTQGQGLFNAASSCAALFRRLTEASNQQDARLLHLKSQFDGWAAFTGALTADRQCLDNNRLFQLPDVERNLMILLRMIERNLRGLILGTSDKGRSSELPASVKMGDVDGHPGLPKPEESSGVLTGLPAVSEALSRMNKLGAAIRRSSRDSRMQNVLAKTSGACRKECLLGRVYEFIRQEFPNARDSLVEQSVDAVYEQREKLLHLQRHNQKLGTQGDTRQASLSDSGRHRSQPSLPACVSSRGTSETEASIPDSGHMTTLLG</sequence>
<reference evidence="2 3" key="1">
    <citation type="journal article" date="2014" name="Proc. Natl. Acad. Sci. U.S.A.">
        <title>Trajectory and genomic determinants of fungal-pathogen speciation and host adaptation.</title>
        <authorList>
            <person name="Hu X."/>
            <person name="Xiao G."/>
            <person name="Zheng P."/>
            <person name="Shang Y."/>
            <person name="Su Y."/>
            <person name="Zhang X."/>
            <person name="Liu X."/>
            <person name="Zhan S."/>
            <person name="St Leger R.J."/>
            <person name="Wang C."/>
        </authorList>
    </citation>
    <scope>NUCLEOTIDE SEQUENCE [LARGE SCALE GENOMIC DNA]</scope>
    <source>
        <strain evidence="2 3">ARSEF 1941</strain>
    </source>
</reference>
<feature type="compositionally biased region" description="Polar residues" evidence="1">
    <location>
        <begin position="214"/>
        <end position="228"/>
    </location>
</feature>
<dbReference type="RefSeq" id="XP_040676738.1">
    <property type="nucleotide sequence ID" value="XM_040825311.1"/>
</dbReference>
<protein>
    <submittedName>
        <fullName evidence="2">C2H2 type zinc finger domain protein</fullName>
    </submittedName>
</protein>
<proteinExistence type="predicted"/>
<dbReference type="AlphaFoldDB" id="A0A0B2WQA1"/>
<dbReference type="Proteomes" id="UP000030816">
    <property type="component" value="Unassembled WGS sequence"/>
</dbReference>
<comment type="caution">
    <text evidence="2">The sequence shown here is derived from an EMBL/GenBank/DDBJ whole genome shotgun (WGS) entry which is preliminary data.</text>
</comment>
<evidence type="ECO:0000256" key="1">
    <source>
        <dbReference type="SAM" id="MobiDB-lite"/>
    </source>
</evidence>
<dbReference type="GeneID" id="63740968"/>
<dbReference type="EMBL" id="AZHE01000021">
    <property type="protein sequence ID" value="KHN95672.1"/>
    <property type="molecule type" value="Genomic_DNA"/>
</dbReference>